<sequence>MQEGEGREGIRSVEFVVALPEELGTARASVSMLLLEHQMFVWIGDKANPLLESMHFAIGSKGGRAGGGSESVTTLFGNRFNALGEKISMRLCKKLGIPVVSSWNVKTSFPQEELDVLTNLICKSITDKYMEQHQVS</sequence>
<proteinExistence type="predicted"/>
<dbReference type="EMBL" id="CP031041">
    <property type="protein sequence ID" value="QDZ22785.1"/>
    <property type="molecule type" value="Genomic_DNA"/>
</dbReference>
<reference evidence="1 2" key="1">
    <citation type="submission" date="2018-07" db="EMBL/GenBank/DDBJ databases">
        <title>The complete nuclear genome of the prasinophyte Chloropicon primus (CCMP1205).</title>
        <authorList>
            <person name="Pombert J.-F."/>
            <person name="Otis C."/>
            <person name="Turmel M."/>
            <person name="Lemieux C."/>
        </authorList>
    </citation>
    <scope>NUCLEOTIDE SEQUENCE [LARGE SCALE GENOMIC DNA]</scope>
    <source>
        <strain evidence="1 2">CCMP1205</strain>
    </source>
</reference>
<dbReference type="InterPro" id="IPR032157">
    <property type="entry name" value="PAC4"/>
</dbReference>
<dbReference type="AlphaFoldDB" id="A0A5B8MT21"/>
<evidence type="ECO:0008006" key="3">
    <source>
        <dbReference type="Google" id="ProtNLM"/>
    </source>
</evidence>
<protein>
    <recommendedName>
        <fullName evidence="3">Proteasome assembly chaperone 4</fullName>
    </recommendedName>
</protein>
<dbReference type="GO" id="GO:0043248">
    <property type="term" value="P:proteasome assembly"/>
    <property type="evidence" value="ECO:0007669"/>
    <property type="project" value="InterPro"/>
</dbReference>
<evidence type="ECO:0000313" key="1">
    <source>
        <dbReference type="EMBL" id="QDZ22785.1"/>
    </source>
</evidence>
<evidence type="ECO:0000313" key="2">
    <source>
        <dbReference type="Proteomes" id="UP000316726"/>
    </source>
</evidence>
<keyword evidence="2" id="KW-1185">Reference proteome</keyword>
<dbReference type="Pfam" id="PF16093">
    <property type="entry name" value="PAC4"/>
    <property type="match status" value="1"/>
</dbReference>
<dbReference type="Proteomes" id="UP000316726">
    <property type="component" value="Chromosome 8"/>
</dbReference>
<accession>A0A5B8MT21</accession>
<gene>
    <name evidence="1" type="ORF">A3770_08p53030</name>
</gene>
<organism evidence="1 2">
    <name type="scientific">Chloropicon primus</name>
    <dbReference type="NCBI Taxonomy" id="1764295"/>
    <lineage>
        <taxon>Eukaryota</taxon>
        <taxon>Viridiplantae</taxon>
        <taxon>Chlorophyta</taxon>
        <taxon>Chloropicophyceae</taxon>
        <taxon>Chloropicales</taxon>
        <taxon>Chloropicaceae</taxon>
        <taxon>Chloropicon</taxon>
    </lineage>
</organism>
<name>A0A5B8MT21_9CHLO</name>